<name>A0A4C1WR88_EUMVA</name>
<sequence>MLLMKRPERRRPSVSALGSFPVGPSPCGFLSARACRSKMVYAAPNSVHHSECDTAECHSEKITVTKRRAPAPADTTTFVLLLPIQRPPDKNRGWNSSGARRLNS</sequence>
<evidence type="ECO:0000313" key="2">
    <source>
        <dbReference type="Proteomes" id="UP000299102"/>
    </source>
</evidence>
<evidence type="ECO:0000313" key="1">
    <source>
        <dbReference type="EMBL" id="GBP52635.1"/>
    </source>
</evidence>
<keyword evidence="2" id="KW-1185">Reference proteome</keyword>
<accession>A0A4C1WR88</accession>
<gene>
    <name evidence="1" type="ORF">EVAR_103070_1</name>
</gene>
<organism evidence="1 2">
    <name type="scientific">Eumeta variegata</name>
    <name type="common">Bagworm moth</name>
    <name type="synonym">Eumeta japonica</name>
    <dbReference type="NCBI Taxonomy" id="151549"/>
    <lineage>
        <taxon>Eukaryota</taxon>
        <taxon>Metazoa</taxon>
        <taxon>Ecdysozoa</taxon>
        <taxon>Arthropoda</taxon>
        <taxon>Hexapoda</taxon>
        <taxon>Insecta</taxon>
        <taxon>Pterygota</taxon>
        <taxon>Neoptera</taxon>
        <taxon>Endopterygota</taxon>
        <taxon>Lepidoptera</taxon>
        <taxon>Glossata</taxon>
        <taxon>Ditrysia</taxon>
        <taxon>Tineoidea</taxon>
        <taxon>Psychidae</taxon>
        <taxon>Oiketicinae</taxon>
        <taxon>Eumeta</taxon>
    </lineage>
</organism>
<reference evidence="1 2" key="1">
    <citation type="journal article" date="2019" name="Commun. Biol.">
        <title>The bagworm genome reveals a unique fibroin gene that provides high tensile strength.</title>
        <authorList>
            <person name="Kono N."/>
            <person name="Nakamura H."/>
            <person name="Ohtoshi R."/>
            <person name="Tomita M."/>
            <person name="Numata K."/>
            <person name="Arakawa K."/>
        </authorList>
    </citation>
    <scope>NUCLEOTIDE SEQUENCE [LARGE SCALE GENOMIC DNA]</scope>
</reference>
<protein>
    <submittedName>
        <fullName evidence="1">Uncharacterized protein</fullName>
    </submittedName>
</protein>
<dbReference type="AlphaFoldDB" id="A0A4C1WR88"/>
<comment type="caution">
    <text evidence="1">The sequence shown here is derived from an EMBL/GenBank/DDBJ whole genome shotgun (WGS) entry which is preliminary data.</text>
</comment>
<dbReference type="EMBL" id="BGZK01000607">
    <property type="protein sequence ID" value="GBP52635.1"/>
    <property type="molecule type" value="Genomic_DNA"/>
</dbReference>
<dbReference type="Proteomes" id="UP000299102">
    <property type="component" value="Unassembled WGS sequence"/>
</dbReference>
<proteinExistence type="predicted"/>